<accession>A0AA91DCQ0</accession>
<dbReference type="EMBL" id="LUUL01000077">
    <property type="protein sequence ID" value="OAI25929.1"/>
    <property type="molecule type" value="Genomic_DNA"/>
</dbReference>
<reference evidence="1 2" key="1">
    <citation type="submission" date="2016-03" db="EMBL/GenBank/DDBJ databases">
        <authorList>
            <person name="Heylen K."/>
            <person name="De Vos P."/>
            <person name="Vekeman B."/>
        </authorList>
    </citation>
    <scope>NUCLEOTIDE SEQUENCE [LARGE SCALE GENOMIC DNA]</scope>
    <source>
        <strain evidence="1 2">R-49807</strain>
    </source>
</reference>
<name>A0AA91DCQ0_9GAMM</name>
<sequence length="394" mass="44073">MKANPGGQIDLNEIIGRDHVIEQLWETLEQQSIRINAERRIGKTTVIKKLCASPKAGWVPIFQDLEQCHSAMDFAQAVYREVDAYLSARKQSARRVTDFLQAIGGTEIKGVLKLPAFNDQTPWKTLLTKSIEDLVDSQQQQNERPLLLWDEVPLMLQSIAAREGQAAAMEVLDILRALRQELGGRGLRMVLTGSIGFHHVIDSLKQQGYANSPLNDLYAFELPVLEANFAQELATKLIAGENIATSDAAMSAQTVAELADGFPFYIHHIVKAVKLSGLEATAEVIDKQVSKQLLDGNDPWELAHYRDRIATYYGAVSEAAVLALLDSIAVRDETTAVTTILHELKSQGLVVDREGLLKLLKAVEQDHYLAKDEQGHYQFRFPLLKRWWRLSRGL</sequence>
<proteinExistence type="predicted"/>
<dbReference type="Gene3D" id="3.40.50.300">
    <property type="entry name" value="P-loop containing nucleotide triphosphate hydrolases"/>
    <property type="match status" value="1"/>
</dbReference>
<keyword evidence="2" id="KW-1185">Reference proteome</keyword>
<dbReference type="Proteomes" id="UP000077734">
    <property type="component" value="Unassembled WGS sequence"/>
</dbReference>
<evidence type="ECO:0000313" key="1">
    <source>
        <dbReference type="EMBL" id="OAI25929.1"/>
    </source>
</evidence>
<gene>
    <name evidence="1" type="ORF">A1356_12460</name>
</gene>
<evidence type="ECO:0000313" key="2">
    <source>
        <dbReference type="Proteomes" id="UP000077734"/>
    </source>
</evidence>
<dbReference type="SUPFAM" id="SSF52540">
    <property type="entry name" value="P-loop containing nucleoside triphosphate hydrolases"/>
    <property type="match status" value="1"/>
</dbReference>
<dbReference type="PANTHER" id="PTHR34301:SF8">
    <property type="entry name" value="ATPASE DOMAIN-CONTAINING PROTEIN"/>
    <property type="match status" value="1"/>
</dbReference>
<dbReference type="AlphaFoldDB" id="A0AA91DCQ0"/>
<dbReference type="PANTHER" id="PTHR34301">
    <property type="entry name" value="DNA-BINDING PROTEIN-RELATED"/>
    <property type="match status" value="1"/>
</dbReference>
<evidence type="ECO:0008006" key="3">
    <source>
        <dbReference type="Google" id="ProtNLM"/>
    </source>
</evidence>
<dbReference type="InterPro" id="IPR027417">
    <property type="entry name" value="P-loop_NTPase"/>
</dbReference>
<dbReference type="RefSeq" id="WP_064027445.1">
    <property type="nucleotide sequence ID" value="NZ_LUUL01000077.1"/>
</dbReference>
<comment type="caution">
    <text evidence="1">The sequence shown here is derived from an EMBL/GenBank/DDBJ whole genome shotgun (WGS) entry which is preliminary data.</text>
</comment>
<organism evidence="1 2">
    <name type="scientific">Methylomonas koyamae</name>
    <dbReference type="NCBI Taxonomy" id="702114"/>
    <lineage>
        <taxon>Bacteria</taxon>
        <taxon>Pseudomonadati</taxon>
        <taxon>Pseudomonadota</taxon>
        <taxon>Gammaproteobacteria</taxon>
        <taxon>Methylococcales</taxon>
        <taxon>Methylococcaceae</taxon>
        <taxon>Methylomonas</taxon>
    </lineage>
</organism>
<protein>
    <recommendedName>
        <fullName evidence="3">ATP-binding protein</fullName>
    </recommendedName>
</protein>